<keyword evidence="5" id="KW-0863">Zinc-finger</keyword>
<dbReference type="PRINTS" id="PR02012">
    <property type="entry name" value="RCMTNOP2"/>
</dbReference>
<sequence length="273" mass="31297">MSLGICFPSDMSLAKRYEDFMNAHVLIRHRQFNQVLAQALARRANHLQASMLVSHKVVRVLLNFSTLRQEGATRKQYVEQLKLDLGSYYSYNEFLISSFIEMFPLAELMELIEAFEKLATTYYPSSRGEAECCQQGKNVSLGNDSVRQRERWRQSLLELLSKLRKLEKSSLGDGCSVEDFIANEGGGEAPLEGSIPDMTYSTDSYARDYMVFDPFINGVADLHDRHRDMRLDVDNLSCEELLALEERIGDVKTDLTDDVILKSMKQRKHVIFM</sequence>
<evidence type="ECO:0000256" key="3">
    <source>
        <dbReference type="ARBA" id="ARBA00022679"/>
    </source>
</evidence>
<keyword evidence="9" id="KW-1185">Reference proteome</keyword>
<organism evidence="8 9">
    <name type="scientific">Tanacetum coccineum</name>
    <dbReference type="NCBI Taxonomy" id="301880"/>
    <lineage>
        <taxon>Eukaryota</taxon>
        <taxon>Viridiplantae</taxon>
        <taxon>Streptophyta</taxon>
        <taxon>Embryophyta</taxon>
        <taxon>Tracheophyta</taxon>
        <taxon>Spermatophyta</taxon>
        <taxon>Magnoliopsida</taxon>
        <taxon>eudicotyledons</taxon>
        <taxon>Gunneridae</taxon>
        <taxon>Pentapetalae</taxon>
        <taxon>asterids</taxon>
        <taxon>campanulids</taxon>
        <taxon>Asterales</taxon>
        <taxon>Asteraceae</taxon>
        <taxon>Asteroideae</taxon>
        <taxon>Anthemideae</taxon>
        <taxon>Anthemidinae</taxon>
        <taxon>Tanacetum</taxon>
    </lineage>
</organism>
<keyword evidence="7" id="KW-0862">Zinc</keyword>
<dbReference type="Proteomes" id="UP001151760">
    <property type="component" value="Unassembled WGS sequence"/>
</dbReference>
<keyword evidence="4" id="KW-0479">Metal-binding</keyword>
<dbReference type="EC" id="2.3.2.27" evidence="2"/>
<evidence type="ECO:0000256" key="7">
    <source>
        <dbReference type="ARBA" id="ARBA00022833"/>
    </source>
</evidence>
<evidence type="ECO:0000256" key="4">
    <source>
        <dbReference type="ARBA" id="ARBA00022723"/>
    </source>
</evidence>
<evidence type="ECO:0000313" key="9">
    <source>
        <dbReference type="Proteomes" id="UP001151760"/>
    </source>
</evidence>
<dbReference type="PANTHER" id="PTHR22937">
    <property type="entry name" value="E3 UBIQUITIN-PROTEIN LIGASE RNF165"/>
    <property type="match status" value="1"/>
</dbReference>
<keyword evidence="6" id="KW-0833">Ubl conjugation pathway</keyword>
<keyword evidence="3" id="KW-0808">Transferase</keyword>
<evidence type="ECO:0000256" key="2">
    <source>
        <dbReference type="ARBA" id="ARBA00012483"/>
    </source>
</evidence>
<name>A0ABQ5IK45_9ASTR</name>
<protein>
    <recommendedName>
        <fullName evidence="2">RING-type E3 ubiquitin transferase</fullName>
        <ecNumber evidence="2">2.3.2.27</ecNumber>
    </recommendedName>
</protein>
<comment type="caution">
    <text evidence="8">The sequence shown here is derived from an EMBL/GenBank/DDBJ whole genome shotgun (WGS) entry which is preliminary data.</text>
</comment>
<evidence type="ECO:0000256" key="5">
    <source>
        <dbReference type="ARBA" id="ARBA00022771"/>
    </source>
</evidence>
<dbReference type="InterPro" id="IPR045191">
    <property type="entry name" value="MBR1/2-like"/>
</dbReference>
<reference evidence="8" key="1">
    <citation type="journal article" date="2022" name="Int. J. Mol. Sci.">
        <title>Draft Genome of Tanacetum Coccineum: Genomic Comparison of Closely Related Tanacetum-Family Plants.</title>
        <authorList>
            <person name="Yamashiro T."/>
            <person name="Shiraishi A."/>
            <person name="Nakayama K."/>
            <person name="Satake H."/>
        </authorList>
    </citation>
    <scope>NUCLEOTIDE SEQUENCE</scope>
</reference>
<gene>
    <name evidence="8" type="ORF">Tco_1110479</name>
</gene>
<feature type="non-terminal residue" evidence="8">
    <location>
        <position position="273"/>
    </location>
</feature>
<reference evidence="8" key="2">
    <citation type="submission" date="2022-01" db="EMBL/GenBank/DDBJ databases">
        <authorList>
            <person name="Yamashiro T."/>
            <person name="Shiraishi A."/>
            <person name="Satake H."/>
            <person name="Nakayama K."/>
        </authorList>
    </citation>
    <scope>NUCLEOTIDE SEQUENCE</scope>
</reference>
<dbReference type="PANTHER" id="PTHR22937:SF221">
    <property type="entry name" value="RING-TYPE E3 UBIQUITIN TRANSFERASE"/>
    <property type="match status" value="1"/>
</dbReference>
<dbReference type="EMBL" id="BQNB010020835">
    <property type="protein sequence ID" value="GJU00141.1"/>
    <property type="molecule type" value="Genomic_DNA"/>
</dbReference>
<dbReference type="InterPro" id="IPR023273">
    <property type="entry name" value="RCMT_NOP2"/>
</dbReference>
<evidence type="ECO:0000256" key="6">
    <source>
        <dbReference type="ARBA" id="ARBA00022786"/>
    </source>
</evidence>
<proteinExistence type="predicted"/>
<evidence type="ECO:0000256" key="1">
    <source>
        <dbReference type="ARBA" id="ARBA00000900"/>
    </source>
</evidence>
<evidence type="ECO:0000313" key="8">
    <source>
        <dbReference type="EMBL" id="GJU00141.1"/>
    </source>
</evidence>
<accession>A0ABQ5IK45</accession>
<comment type="catalytic activity">
    <reaction evidence="1">
        <text>S-ubiquitinyl-[E2 ubiquitin-conjugating enzyme]-L-cysteine + [acceptor protein]-L-lysine = [E2 ubiquitin-conjugating enzyme]-L-cysteine + N(6)-ubiquitinyl-[acceptor protein]-L-lysine.</text>
        <dbReference type="EC" id="2.3.2.27"/>
    </reaction>
</comment>